<evidence type="ECO:0000256" key="4">
    <source>
        <dbReference type="PIRSR" id="PIRSR000149-4"/>
    </source>
</evidence>
<dbReference type="GO" id="GO:0051287">
    <property type="term" value="F:NAD binding"/>
    <property type="evidence" value="ECO:0007669"/>
    <property type="project" value="InterPro"/>
</dbReference>
<keyword evidence="3" id="KW-0547">Nucleotide-binding</keyword>
<evidence type="ECO:0000313" key="7">
    <source>
        <dbReference type="EMBL" id="AKD56246.1"/>
    </source>
</evidence>
<dbReference type="PRINTS" id="PR00078">
    <property type="entry name" value="G3PDHDRGNASE"/>
</dbReference>
<dbReference type="Pfam" id="PF02800">
    <property type="entry name" value="Gp_dh_C"/>
    <property type="match status" value="1"/>
</dbReference>
<dbReference type="SMART" id="SM00846">
    <property type="entry name" value="Gp_dh_N"/>
    <property type="match status" value="1"/>
</dbReference>
<dbReference type="Gene3D" id="3.30.360.10">
    <property type="entry name" value="Dihydrodipicolinate Reductase, domain 2"/>
    <property type="match status" value="1"/>
</dbReference>
<organism evidence="7 8">
    <name type="scientific">Spirosoma radiotolerans</name>
    <dbReference type="NCBI Taxonomy" id="1379870"/>
    <lineage>
        <taxon>Bacteria</taxon>
        <taxon>Pseudomonadati</taxon>
        <taxon>Bacteroidota</taxon>
        <taxon>Cytophagia</taxon>
        <taxon>Cytophagales</taxon>
        <taxon>Cytophagaceae</taxon>
        <taxon>Spirosoma</taxon>
    </lineage>
</organism>
<feature type="binding site" evidence="3">
    <location>
        <position position="33"/>
    </location>
    <ligand>
        <name>NAD(+)</name>
        <dbReference type="ChEBI" id="CHEBI:57540"/>
    </ligand>
</feature>
<dbReference type="Pfam" id="PF00044">
    <property type="entry name" value="Gp_dh_N"/>
    <property type="match status" value="1"/>
</dbReference>
<gene>
    <name evidence="7" type="ORF">SD10_16410</name>
</gene>
<dbReference type="GO" id="GO:0016620">
    <property type="term" value="F:oxidoreductase activity, acting on the aldehyde or oxo group of donors, NAD or NADP as acceptor"/>
    <property type="evidence" value="ECO:0007669"/>
    <property type="project" value="InterPro"/>
</dbReference>
<dbReference type="Proteomes" id="UP000033054">
    <property type="component" value="Chromosome"/>
</dbReference>
<evidence type="ECO:0000313" key="8">
    <source>
        <dbReference type="Proteomes" id="UP000033054"/>
    </source>
</evidence>
<evidence type="ECO:0000256" key="1">
    <source>
        <dbReference type="ARBA" id="ARBA00023002"/>
    </source>
</evidence>
<dbReference type="SUPFAM" id="SSF51735">
    <property type="entry name" value="NAD(P)-binding Rossmann-fold domains"/>
    <property type="match status" value="1"/>
</dbReference>
<keyword evidence="1" id="KW-0560">Oxidoreductase</keyword>
<feature type="binding site" evidence="3">
    <location>
        <position position="314"/>
    </location>
    <ligand>
        <name>NAD(+)</name>
        <dbReference type="ChEBI" id="CHEBI:57540"/>
    </ligand>
</feature>
<dbReference type="PATRIC" id="fig|1379870.5.peg.3563"/>
<dbReference type="HOGENOM" id="CLU_030140_0_2_10"/>
<keyword evidence="3" id="KW-0520">NAD</keyword>
<dbReference type="OrthoDB" id="9803304at2"/>
<proteinExistence type="inferred from homology"/>
<accession>A0A0E3V8F0</accession>
<dbReference type="InterPro" id="IPR036291">
    <property type="entry name" value="NAD(P)-bd_dom_sf"/>
</dbReference>
<dbReference type="InterPro" id="IPR020829">
    <property type="entry name" value="GlycerAld_3-P_DH_cat"/>
</dbReference>
<dbReference type="RefSeq" id="WP_046575157.1">
    <property type="nucleotide sequence ID" value="NZ_CP010429.1"/>
</dbReference>
<dbReference type="SUPFAM" id="SSF55347">
    <property type="entry name" value="Glyceraldehyde-3-phosphate dehydrogenase-like, C-terminal domain"/>
    <property type="match status" value="1"/>
</dbReference>
<feature type="domain" description="Glyceraldehyde 3-phosphate dehydrogenase NAD(P) binding" evidence="6">
    <location>
        <begin position="2"/>
        <end position="153"/>
    </location>
</feature>
<dbReference type="STRING" id="1379870.SD10_16410"/>
<feature type="binding site" evidence="3">
    <location>
        <position position="118"/>
    </location>
    <ligand>
        <name>NAD(+)</name>
        <dbReference type="ChEBI" id="CHEBI:57540"/>
    </ligand>
</feature>
<feature type="site" description="Activates thiol group during catalysis" evidence="4">
    <location>
        <position position="180"/>
    </location>
</feature>
<keyword evidence="8" id="KW-1185">Reference proteome</keyword>
<feature type="active site" description="Nucleophile" evidence="2">
    <location>
        <position position="153"/>
    </location>
</feature>
<sequence>MATIALYGFGRIGRQFLRVGLDHNLFVPVSISDIRDEPTLAALFAVDTNYGRWPEPVSGSEGQFTIGERTIPYINSAKEVPDWATLGVDLVVDCTGRATTRAGAQAHLDRGAKYVLISAPSKSLADCDAVLLKGINLETFDPANHHIVSMGSCTTNALAAVVKVILENFGIQYGLFSTVHSYTNTQSLTDQPMKDRRDSWAAAENIIPSSSGAARALQFIWKDLKITGKAYRVPTRTGSIAELNLITEKECTVQEVNDAFRRAATEGPLKGVMDVLEDEWASSRIVADPHTSIIDLPLTAKEGNLLSVAAWYDNEWGFSNRLAEVAAFLAERIESSK</sequence>
<dbReference type="Gene3D" id="3.40.50.720">
    <property type="entry name" value="NAD(P)-binding Rossmann-like Domain"/>
    <property type="match status" value="1"/>
</dbReference>
<name>A0A0E3V8F0_9BACT</name>
<dbReference type="InterPro" id="IPR020831">
    <property type="entry name" value="GlycerAld/Erythrose_P_DH"/>
</dbReference>
<evidence type="ECO:0000259" key="6">
    <source>
        <dbReference type="SMART" id="SM00846"/>
    </source>
</evidence>
<dbReference type="EMBL" id="CP010429">
    <property type="protein sequence ID" value="AKD56246.1"/>
    <property type="molecule type" value="Genomic_DNA"/>
</dbReference>
<dbReference type="KEGG" id="srd:SD10_16410"/>
<evidence type="ECO:0000256" key="2">
    <source>
        <dbReference type="PIRSR" id="PIRSR000149-1"/>
    </source>
</evidence>
<comment type="similarity">
    <text evidence="5">Belongs to the glyceraldehyde-3-phosphate dehydrogenase family.</text>
</comment>
<evidence type="ECO:0000256" key="5">
    <source>
        <dbReference type="RuleBase" id="RU000397"/>
    </source>
</evidence>
<dbReference type="PANTHER" id="PTHR43148">
    <property type="entry name" value="GLYCERALDEHYDE-3-PHOSPHATE DEHYDROGENASE 2"/>
    <property type="match status" value="1"/>
</dbReference>
<dbReference type="AlphaFoldDB" id="A0A0E3V8F0"/>
<feature type="binding site" evidence="3">
    <location>
        <begin position="11"/>
        <end position="12"/>
    </location>
    <ligand>
        <name>NAD(+)</name>
        <dbReference type="ChEBI" id="CHEBI:57540"/>
    </ligand>
</feature>
<dbReference type="InterPro" id="IPR020828">
    <property type="entry name" value="GlycerAld_3-P_DH_NAD(P)-bd"/>
</dbReference>
<dbReference type="PIRSF" id="PIRSF000149">
    <property type="entry name" value="GAP_DH"/>
    <property type="match status" value="1"/>
</dbReference>
<reference evidence="7 8" key="1">
    <citation type="journal article" date="2014" name="Curr. Microbiol.">
        <title>Spirosoma radiotolerans sp. nov., a gamma-radiation-resistant bacterium isolated from gamma ray-irradiated soil.</title>
        <authorList>
            <person name="Lee J.J."/>
            <person name="Srinivasan S."/>
            <person name="Lim S."/>
            <person name="Joe M."/>
            <person name="Im S."/>
            <person name="Bae S.I."/>
            <person name="Park K.R."/>
            <person name="Han J.H."/>
            <person name="Park S.H."/>
            <person name="Joo B.M."/>
            <person name="Park S.J."/>
            <person name="Kim M.K."/>
        </authorList>
    </citation>
    <scope>NUCLEOTIDE SEQUENCE [LARGE SCALE GENOMIC DNA]</scope>
    <source>
        <strain evidence="7 8">DG5A</strain>
    </source>
</reference>
<protein>
    <submittedName>
        <fullName evidence="7">Glyceraldehyde-3-phosphate dehydrogenase</fullName>
    </submittedName>
</protein>
<evidence type="ECO:0000256" key="3">
    <source>
        <dbReference type="PIRSR" id="PIRSR000149-3"/>
    </source>
</evidence>